<accession>A0A5B7GI97</accession>
<name>A0A5B7GI97_PORTR</name>
<protein>
    <submittedName>
        <fullName evidence="1">Uncharacterized protein</fullName>
    </submittedName>
</protein>
<dbReference type="EMBL" id="VSRR010014552">
    <property type="protein sequence ID" value="MPC57163.1"/>
    <property type="molecule type" value="Genomic_DNA"/>
</dbReference>
<sequence>MSYFGDDAKANYFLWSYMCSSSLTNSNIFSTSVHHLPKSFFVTSQRKQNRKSTEQDQHSSATLNGLAVPGAFLSVPSSHANCDQGDALVSLRQTLSCCSTNTPTNWKKKGKKLI</sequence>
<reference evidence="1 2" key="1">
    <citation type="submission" date="2019-05" db="EMBL/GenBank/DDBJ databases">
        <title>Another draft genome of Portunus trituberculatus and its Hox gene families provides insights of decapod evolution.</title>
        <authorList>
            <person name="Jeong J.-H."/>
            <person name="Song I."/>
            <person name="Kim S."/>
            <person name="Choi T."/>
            <person name="Kim D."/>
            <person name="Ryu S."/>
            <person name="Kim W."/>
        </authorList>
    </citation>
    <scope>NUCLEOTIDE SEQUENCE [LARGE SCALE GENOMIC DNA]</scope>
    <source>
        <tissue evidence="1">Muscle</tissue>
    </source>
</reference>
<gene>
    <name evidence="1" type="ORF">E2C01_051138</name>
</gene>
<dbReference type="AlphaFoldDB" id="A0A5B7GI97"/>
<comment type="caution">
    <text evidence="1">The sequence shown here is derived from an EMBL/GenBank/DDBJ whole genome shotgun (WGS) entry which is preliminary data.</text>
</comment>
<proteinExistence type="predicted"/>
<keyword evidence="2" id="KW-1185">Reference proteome</keyword>
<evidence type="ECO:0000313" key="1">
    <source>
        <dbReference type="EMBL" id="MPC57163.1"/>
    </source>
</evidence>
<organism evidence="1 2">
    <name type="scientific">Portunus trituberculatus</name>
    <name type="common">Swimming crab</name>
    <name type="synonym">Neptunus trituberculatus</name>
    <dbReference type="NCBI Taxonomy" id="210409"/>
    <lineage>
        <taxon>Eukaryota</taxon>
        <taxon>Metazoa</taxon>
        <taxon>Ecdysozoa</taxon>
        <taxon>Arthropoda</taxon>
        <taxon>Crustacea</taxon>
        <taxon>Multicrustacea</taxon>
        <taxon>Malacostraca</taxon>
        <taxon>Eumalacostraca</taxon>
        <taxon>Eucarida</taxon>
        <taxon>Decapoda</taxon>
        <taxon>Pleocyemata</taxon>
        <taxon>Brachyura</taxon>
        <taxon>Eubrachyura</taxon>
        <taxon>Portunoidea</taxon>
        <taxon>Portunidae</taxon>
        <taxon>Portuninae</taxon>
        <taxon>Portunus</taxon>
    </lineage>
</organism>
<dbReference type="Proteomes" id="UP000324222">
    <property type="component" value="Unassembled WGS sequence"/>
</dbReference>
<evidence type="ECO:0000313" key="2">
    <source>
        <dbReference type="Proteomes" id="UP000324222"/>
    </source>
</evidence>